<dbReference type="InterPro" id="IPR050186">
    <property type="entry name" value="TPT_transporter"/>
</dbReference>
<dbReference type="InterPro" id="IPR004853">
    <property type="entry name" value="Sugar_P_trans_dom"/>
</dbReference>
<name>A0A4Y7Q744_9AGAM</name>
<dbReference type="VEuPathDB" id="FungiDB:BD410DRAFT_788487"/>
<feature type="compositionally biased region" description="Polar residues" evidence="5">
    <location>
        <begin position="454"/>
        <end position="464"/>
    </location>
</feature>
<feature type="transmembrane region" description="Helical" evidence="6">
    <location>
        <begin position="314"/>
        <end position="335"/>
    </location>
</feature>
<feature type="transmembrane region" description="Helical" evidence="6">
    <location>
        <begin position="89"/>
        <end position="114"/>
    </location>
</feature>
<dbReference type="PANTHER" id="PTHR11132">
    <property type="entry name" value="SOLUTE CARRIER FAMILY 35"/>
    <property type="match status" value="1"/>
</dbReference>
<dbReference type="GO" id="GO:0016020">
    <property type="term" value="C:membrane"/>
    <property type="evidence" value="ECO:0007669"/>
    <property type="project" value="UniProtKB-SubCell"/>
</dbReference>
<dbReference type="Proteomes" id="UP000294933">
    <property type="component" value="Unassembled WGS sequence"/>
</dbReference>
<organism evidence="8 9">
    <name type="scientific">Rickenella mellea</name>
    <dbReference type="NCBI Taxonomy" id="50990"/>
    <lineage>
        <taxon>Eukaryota</taxon>
        <taxon>Fungi</taxon>
        <taxon>Dikarya</taxon>
        <taxon>Basidiomycota</taxon>
        <taxon>Agaricomycotina</taxon>
        <taxon>Agaricomycetes</taxon>
        <taxon>Hymenochaetales</taxon>
        <taxon>Rickenellaceae</taxon>
        <taxon>Rickenella</taxon>
    </lineage>
</organism>
<evidence type="ECO:0000259" key="7">
    <source>
        <dbReference type="Pfam" id="PF03151"/>
    </source>
</evidence>
<keyword evidence="9" id="KW-1185">Reference proteome</keyword>
<keyword evidence="2 6" id="KW-0812">Transmembrane</keyword>
<evidence type="ECO:0000256" key="4">
    <source>
        <dbReference type="ARBA" id="ARBA00023136"/>
    </source>
</evidence>
<gene>
    <name evidence="8" type="ORF">BD410DRAFT_788487</name>
</gene>
<comment type="subcellular location">
    <subcellularLocation>
        <location evidence="1">Membrane</location>
        <topology evidence="1">Multi-pass membrane protein</topology>
    </subcellularLocation>
</comment>
<evidence type="ECO:0000256" key="2">
    <source>
        <dbReference type="ARBA" id="ARBA00022692"/>
    </source>
</evidence>
<proteinExistence type="predicted"/>
<evidence type="ECO:0000256" key="1">
    <source>
        <dbReference type="ARBA" id="ARBA00004141"/>
    </source>
</evidence>
<dbReference type="Pfam" id="PF03151">
    <property type="entry name" value="TPT"/>
    <property type="match status" value="1"/>
</dbReference>
<feature type="region of interest" description="Disordered" evidence="5">
    <location>
        <begin position="1"/>
        <end position="31"/>
    </location>
</feature>
<feature type="transmembrane region" description="Helical" evidence="6">
    <location>
        <begin position="283"/>
        <end position="307"/>
    </location>
</feature>
<evidence type="ECO:0000313" key="9">
    <source>
        <dbReference type="Proteomes" id="UP000294933"/>
    </source>
</evidence>
<dbReference type="AlphaFoldDB" id="A0A4Y7Q744"/>
<sequence length="464" mass="51734">MVPSAEYELAATEDPLSGNDDTYTREEDESELLDTHLDGEPEILSKEQRKRLWWREAMINAMFIAAWFFFATVLSVYNKWMFSKEHFGFTWPFFVTTFHMFVQFALASSVRALWPKTFRPAHNPTLKGYGQKVVPTAISTSLDIGLSNLSLKLITLSFYTMCKSSSLIFVLFFAFLFRLEKYSHRLVGVIFLIFIGVLIMSASETHFVLSGFLLVITASALGGLRWSMTQILLKNKTMGMDNPAATVYWLAPTMGVSLAIISMVVDNWFVVFSSRFFDGIIPILRTSFFLFAPGSIAFCMVMCEFYILKRAGVVPMSIAGIAKEVTTISISAWLFGDDLTPLNILGVAITVCGIALFTYHKYRKSVDLPPSVDVDGSPGFDPEPHLGQNLELEEHVGLSISTHAKGGIYVNGDQVAGLAGTPLFSVEEDDDESSDLKTGGSGIPVMRDTRQHVEQQNQGHWEHP</sequence>
<accession>A0A4Y7Q744</accession>
<feature type="domain" description="Sugar phosphate transporter" evidence="7">
    <location>
        <begin position="61"/>
        <end position="357"/>
    </location>
</feature>
<keyword evidence="4 6" id="KW-0472">Membrane</keyword>
<protein>
    <submittedName>
        <fullName evidence="8">TPT-domain-containing protein</fullName>
    </submittedName>
</protein>
<dbReference type="STRING" id="50990.A0A4Y7Q744"/>
<feature type="transmembrane region" description="Helical" evidence="6">
    <location>
        <begin position="207"/>
        <end position="226"/>
    </location>
</feature>
<dbReference type="OrthoDB" id="18894at2759"/>
<keyword evidence="3 6" id="KW-1133">Transmembrane helix</keyword>
<feature type="transmembrane region" description="Helical" evidence="6">
    <location>
        <begin position="184"/>
        <end position="201"/>
    </location>
</feature>
<reference evidence="8 9" key="1">
    <citation type="submission" date="2018-06" db="EMBL/GenBank/DDBJ databases">
        <title>A transcriptomic atlas of mushroom development highlights an independent origin of complex multicellularity.</title>
        <authorList>
            <consortium name="DOE Joint Genome Institute"/>
            <person name="Krizsan K."/>
            <person name="Almasi E."/>
            <person name="Merenyi Z."/>
            <person name="Sahu N."/>
            <person name="Viragh M."/>
            <person name="Koszo T."/>
            <person name="Mondo S."/>
            <person name="Kiss B."/>
            <person name="Balint B."/>
            <person name="Kues U."/>
            <person name="Barry K."/>
            <person name="Hegedus J.C."/>
            <person name="Henrissat B."/>
            <person name="Johnson J."/>
            <person name="Lipzen A."/>
            <person name="Ohm R."/>
            <person name="Nagy I."/>
            <person name="Pangilinan J."/>
            <person name="Yan J."/>
            <person name="Xiong Y."/>
            <person name="Grigoriev I.V."/>
            <person name="Hibbett D.S."/>
            <person name="Nagy L.G."/>
        </authorList>
    </citation>
    <scope>NUCLEOTIDE SEQUENCE [LARGE SCALE GENOMIC DNA]</scope>
    <source>
        <strain evidence="8 9">SZMC22713</strain>
    </source>
</reference>
<feature type="region of interest" description="Disordered" evidence="5">
    <location>
        <begin position="426"/>
        <end position="464"/>
    </location>
</feature>
<dbReference type="EMBL" id="ML170174">
    <property type="protein sequence ID" value="TDL22660.1"/>
    <property type="molecule type" value="Genomic_DNA"/>
</dbReference>
<evidence type="ECO:0000313" key="8">
    <source>
        <dbReference type="EMBL" id="TDL22660.1"/>
    </source>
</evidence>
<feature type="transmembrane region" description="Helical" evidence="6">
    <location>
        <begin position="341"/>
        <end position="359"/>
    </location>
</feature>
<feature type="transmembrane region" description="Helical" evidence="6">
    <location>
        <begin position="57"/>
        <end position="77"/>
    </location>
</feature>
<feature type="transmembrane region" description="Helical" evidence="6">
    <location>
        <begin position="156"/>
        <end position="177"/>
    </location>
</feature>
<evidence type="ECO:0000256" key="3">
    <source>
        <dbReference type="ARBA" id="ARBA00022989"/>
    </source>
</evidence>
<evidence type="ECO:0000256" key="5">
    <source>
        <dbReference type="SAM" id="MobiDB-lite"/>
    </source>
</evidence>
<feature type="transmembrane region" description="Helical" evidence="6">
    <location>
        <begin position="247"/>
        <end position="271"/>
    </location>
</feature>
<evidence type="ECO:0000256" key="6">
    <source>
        <dbReference type="SAM" id="Phobius"/>
    </source>
</evidence>